<organism evidence="3 4">
    <name type="scientific">Acetanaerobacterium elongatum</name>
    <dbReference type="NCBI Taxonomy" id="258515"/>
    <lineage>
        <taxon>Bacteria</taxon>
        <taxon>Bacillati</taxon>
        <taxon>Bacillota</taxon>
        <taxon>Clostridia</taxon>
        <taxon>Eubacteriales</taxon>
        <taxon>Oscillospiraceae</taxon>
        <taxon>Acetanaerobacterium</taxon>
    </lineage>
</organism>
<protein>
    <submittedName>
        <fullName evidence="3">Peptidase family M23</fullName>
    </submittedName>
</protein>
<feature type="transmembrane region" description="Helical" evidence="1">
    <location>
        <begin position="28"/>
        <end position="49"/>
    </location>
</feature>
<dbReference type="EMBL" id="FNID01000017">
    <property type="protein sequence ID" value="SDN36482.1"/>
    <property type="molecule type" value="Genomic_DNA"/>
</dbReference>
<keyword evidence="1" id="KW-0812">Transmembrane</keyword>
<dbReference type="OrthoDB" id="5623881at2"/>
<dbReference type="RefSeq" id="WP_092640219.1">
    <property type="nucleotide sequence ID" value="NZ_FNID01000017.1"/>
</dbReference>
<evidence type="ECO:0000256" key="1">
    <source>
        <dbReference type="SAM" id="Phobius"/>
    </source>
</evidence>
<keyword evidence="1" id="KW-0472">Membrane</keyword>
<dbReference type="CDD" id="cd12797">
    <property type="entry name" value="M23_peptidase"/>
    <property type="match status" value="1"/>
</dbReference>
<dbReference type="STRING" id="258515.SAMN05192585_11729"/>
<dbReference type="AlphaFoldDB" id="A0A1H0ASJ3"/>
<evidence type="ECO:0000313" key="3">
    <source>
        <dbReference type="EMBL" id="SDN36482.1"/>
    </source>
</evidence>
<dbReference type="InterPro" id="IPR050570">
    <property type="entry name" value="Cell_wall_metabolism_enzyme"/>
</dbReference>
<keyword evidence="1" id="KW-1133">Transmembrane helix</keyword>
<dbReference type="InterPro" id="IPR016047">
    <property type="entry name" value="M23ase_b-sheet_dom"/>
</dbReference>
<evidence type="ECO:0000313" key="4">
    <source>
        <dbReference type="Proteomes" id="UP000199182"/>
    </source>
</evidence>
<dbReference type="InterPro" id="IPR011055">
    <property type="entry name" value="Dup_hybrid_motif"/>
</dbReference>
<dbReference type="GO" id="GO:0004222">
    <property type="term" value="F:metalloendopeptidase activity"/>
    <property type="evidence" value="ECO:0007669"/>
    <property type="project" value="TreeGrafter"/>
</dbReference>
<dbReference type="Gene3D" id="2.70.70.10">
    <property type="entry name" value="Glucose Permease (Domain IIA)"/>
    <property type="match status" value="1"/>
</dbReference>
<feature type="domain" description="M23ase beta-sheet core" evidence="2">
    <location>
        <begin position="163"/>
        <end position="257"/>
    </location>
</feature>
<dbReference type="PANTHER" id="PTHR21666:SF270">
    <property type="entry name" value="MUREIN HYDROLASE ACTIVATOR ENVC"/>
    <property type="match status" value="1"/>
</dbReference>
<dbReference type="PANTHER" id="PTHR21666">
    <property type="entry name" value="PEPTIDASE-RELATED"/>
    <property type="match status" value="1"/>
</dbReference>
<keyword evidence="4" id="KW-1185">Reference proteome</keyword>
<name>A0A1H0ASJ3_9FIRM</name>
<sequence length="267" mass="29160">MSEITRTEYRSRASKANQKDSANISGSYIKILTLQLFLCVLILLSAVVVKQFGAGAYDTLKQSYNEIIRESFTGKVLSENLDSIENAVSKTFSFLNDTQKEETGMGGEMPVSSFKNLKYLKAPKGTTLSPIMVFTGVTFPVEGGNVLSDFGYRTHPITGKPDFHTGIDICAPKGTRIMAAIGGTVKEITFSRIYGNVIILNHGAGFETRYCHCEKILAPKGAKIKRGEIIALVGSTGETTGPHLHFEMRKDSVAADPMWVFDKGESL</sequence>
<evidence type="ECO:0000259" key="2">
    <source>
        <dbReference type="Pfam" id="PF01551"/>
    </source>
</evidence>
<reference evidence="3 4" key="1">
    <citation type="submission" date="2016-10" db="EMBL/GenBank/DDBJ databases">
        <authorList>
            <person name="de Groot N.N."/>
        </authorList>
    </citation>
    <scope>NUCLEOTIDE SEQUENCE [LARGE SCALE GENOMIC DNA]</scope>
    <source>
        <strain evidence="3 4">CGMCC 1.5012</strain>
    </source>
</reference>
<gene>
    <name evidence="3" type="ORF">SAMN05192585_11729</name>
</gene>
<dbReference type="Proteomes" id="UP000199182">
    <property type="component" value="Unassembled WGS sequence"/>
</dbReference>
<dbReference type="Pfam" id="PF01551">
    <property type="entry name" value="Peptidase_M23"/>
    <property type="match status" value="1"/>
</dbReference>
<accession>A0A1H0ASJ3</accession>
<proteinExistence type="predicted"/>
<dbReference type="SUPFAM" id="SSF51261">
    <property type="entry name" value="Duplicated hybrid motif"/>
    <property type="match status" value="1"/>
</dbReference>